<proteinExistence type="predicted"/>
<evidence type="ECO:0000313" key="2">
    <source>
        <dbReference type="Proteomes" id="UP001431449"/>
    </source>
</evidence>
<reference evidence="1" key="1">
    <citation type="submission" date="2022-04" db="EMBL/GenBank/DDBJ databases">
        <title>Lysobacter sp. CAU 1642 isolated from sea sand.</title>
        <authorList>
            <person name="Kim W."/>
        </authorList>
    </citation>
    <scope>NUCLEOTIDE SEQUENCE</scope>
    <source>
        <strain evidence="1">CAU 1642</strain>
    </source>
</reference>
<dbReference type="SUPFAM" id="SSF56935">
    <property type="entry name" value="Porins"/>
    <property type="match status" value="1"/>
</dbReference>
<comment type="caution">
    <text evidence="1">The sequence shown here is derived from an EMBL/GenBank/DDBJ whole genome shotgun (WGS) entry which is preliminary data.</text>
</comment>
<gene>
    <name evidence="1" type="ORF">M0G41_05700</name>
</gene>
<sequence>MTRLPTLVLLFALGILAPVSALASEPLRISGFLSQGYLHTSQNPFFRKEEGGSFDWQEAGITASKQFSPLIRGAAQLTYRRAGDLPGDRVFLDFALIEIDLLQSEHTQADLQLGRVKVPLGLFNETRDVPQTRLGVLPPASVYYEALRELSASTDGARIDLVQDVGVARVQLALVGGRRSNDTTEVEFLALGGNVPGELPDVSMKAAHLALVTAEERLRLVASHVRADLDYEPSGPSDPFAAGSLRGSFSVLSAEWQAARWYVLGEYSRQRARFRDFGPLLPDRTGDGEGYYTQFGWRTSPALELFGRREHYYASRSDRSGTEQFLPVFGVAHLGYSKSWVAGLRYDITPAWTLRASHHWIDGTGILPRSQISDFQALSRKWELFAASVSFRF</sequence>
<dbReference type="EMBL" id="JALNMH010000003">
    <property type="protein sequence ID" value="MCK7593162.1"/>
    <property type="molecule type" value="Genomic_DNA"/>
</dbReference>
<evidence type="ECO:0000313" key="1">
    <source>
        <dbReference type="EMBL" id="MCK7593162.1"/>
    </source>
</evidence>
<keyword evidence="2" id="KW-1185">Reference proteome</keyword>
<dbReference type="RefSeq" id="WP_248206306.1">
    <property type="nucleotide sequence ID" value="NZ_JALNMH010000003.1"/>
</dbReference>
<dbReference type="Proteomes" id="UP001431449">
    <property type="component" value="Unassembled WGS sequence"/>
</dbReference>
<name>A0ABT0GFM3_9GAMM</name>
<evidence type="ECO:0008006" key="3">
    <source>
        <dbReference type="Google" id="ProtNLM"/>
    </source>
</evidence>
<accession>A0ABT0GFM3</accession>
<protein>
    <recommendedName>
        <fullName evidence="3">Phosphate-selective porin O and P</fullName>
    </recommendedName>
</protein>
<organism evidence="1 2">
    <name type="scientific">Pseudomarimonas salicorniae</name>
    <dbReference type="NCBI Taxonomy" id="2933270"/>
    <lineage>
        <taxon>Bacteria</taxon>
        <taxon>Pseudomonadati</taxon>
        <taxon>Pseudomonadota</taxon>
        <taxon>Gammaproteobacteria</taxon>
        <taxon>Lysobacterales</taxon>
        <taxon>Lysobacteraceae</taxon>
        <taxon>Pseudomarimonas</taxon>
    </lineage>
</organism>